<dbReference type="InterPro" id="IPR013658">
    <property type="entry name" value="SGL"/>
</dbReference>
<dbReference type="OMA" id="LWFSDML"/>
<dbReference type="SUPFAM" id="SSF63829">
    <property type="entry name" value="Calcium-dependent phosphotriesterase"/>
    <property type="match status" value="1"/>
</dbReference>
<dbReference type="RefSeq" id="XP_002897807.1">
    <property type="nucleotide sequence ID" value="XM_002897761.1"/>
</dbReference>
<dbReference type="GO" id="GO:0004341">
    <property type="term" value="F:gluconolactonase activity"/>
    <property type="evidence" value="ECO:0007669"/>
    <property type="project" value="TreeGrafter"/>
</dbReference>
<dbReference type="VEuPathDB" id="FungiDB:PITG_16026"/>
<dbReference type="eggNOG" id="ENOG502SGJU">
    <property type="taxonomic scope" value="Eukaryota"/>
</dbReference>
<dbReference type="GeneID" id="9473820"/>
<dbReference type="AlphaFoldDB" id="D0NSP5"/>
<comment type="similarity">
    <text evidence="1">Belongs to the SMP-30/CGR1 family.</text>
</comment>
<sequence length="320" mass="35314">MSEQDPDFDQQQELFPKTFPNIRMLVFPFRFLGYWLGRKLWSNDPHASQARTLLDDIVYGEGPRFRISTSELYFTDMHDKKVIKYSLLTGVRTLVYEDPEDMLSGLGWLPDGRLLISSMNKRQVIVHDEETNATKLYADVKDVTQVRANDMVVSTSGRAYLGSFGFHHSDIMSIASSTIVSIGETFEGRLTAYDIGEDGTLSNVDGICLDAESCVWASIVQSGLYQTGGGLVRVKEGGEILDVIGFGANGIKNSVFACQLGTDSDGKNQLFFMEAATSYDHLIWKDGPEAARKNGLLRVIEVKVGPAVVPGNDGYCGGYC</sequence>
<accession>D0NSP5</accession>
<dbReference type="PANTHER" id="PTHR10907">
    <property type="entry name" value="REGUCALCIN"/>
    <property type="match status" value="1"/>
</dbReference>
<proteinExistence type="inferred from homology"/>
<name>D0NSP5_PHYIT</name>
<dbReference type="OrthoDB" id="423498at2759"/>
<dbReference type="Gene3D" id="2.120.10.30">
    <property type="entry name" value="TolB, C-terminal domain"/>
    <property type="match status" value="1"/>
</dbReference>
<dbReference type="HOGENOM" id="CLU_036110_4_1_1"/>
<feature type="domain" description="SMP-30/Gluconolactonase/LRE-like region" evidence="2">
    <location>
        <begin position="60"/>
        <end position="170"/>
    </location>
</feature>
<evidence type="ECO:0000259" key="2">
    <source>
        <dbReference type="Pfam" id="PF08450"/>
    </source>
</evidence>
<dbReference type="GO" id="GO:0019853">
    <property type="term" value="P:L-ascorbic acid biosynthetic process"/>
    <property type="evidence" value="ECO:0007669"/>
    <property type="project" value="TreeGrafter"/>
</dbReference>
<reference evidence="4" key="1">
    <citation type="journal article" date="2009" name="Nature">
        <title>Genome sequence and analysis of the Irish potato famine pathogen Phytophthora infestans.</title>
        <authorList>
            <consortium name="The Broad Institute Genome Sequencing Platform"/>
            <person name="Haas B.J."/>
            <person name="Kamoun S."/>
            <person name="Zody M.C."/>
            <person name="Jiang R.H."/>
            <person name="Handsaker R.E."/>
            <person name="Cano L.M."/>
            <person name="Grabherr M."/>
            <person name="Kodira C.D."/>
            <person name="Raffaele S."/>
            <person name="Torto-Alalibo T."/>
            <person name="Bozkurt T.O."/>
            <person name="Ah-Fong A.M."/>
            <person name="Alvarado L."/>
            <person name="Anderson V.L."/>
            <person name="Armstrong M.R."/>
            <person name="Avrova A."/>
            <person name="Baxter L."/>
            <person name="Beynon J."/>
            <person name="Boevink P.C."/>
            <person name="Bollmann S.R."/>
            <person name="Bos J.I."/>
            <person name="Bulone V."/>
            <person name="Cai G."/>
            <person name="Cakir C."/>
            <person name="Carrington J.C."/>
            <person name="Chawner M."/>
            <person name="Conti L."/>
            <person name="Costanzo S."/>
            <person name="Ewan R."/>
            <person name="Fahlgren N."/>
            <person name="Fischbach M.A."/>
            <person name="Fugelstad J."/>
            <person name="Gilroy E.M."/>
            <person name="Gnerre S."/>
            <person name="Green P.J."/>
            <person name="Grenville-Briggs L.J."/>
            <person name="Griffith J."/>
            <person name="Grunwald N.J."/>
            <person name="Horn K."/>
            <person name="Horner N.R."/>
            <person name="Hu C.H."/>
            <person name="Huitema E."/>
            <person name="Jeong D.H."/>
            <person name="Jones A.M."/>
            <person name="Jones J.D."/>
            <person name="Jones R.W."/>
            <person name="Karlsson E.K."/>
            <person name="Kunjeti S.G."/>
            <person name="Lamour K."/>
            <person name="Liu Z."/>
            <person name="Ma L."/>
            <person name="Maclean D."/>
            <person name="Chibucos M.C."/>
            <person name="McDonald H."/>
            <person name="McWalters J."/>
            <person name="Meijer H.J."/>
            <person name="Morgan W."/>
            <person name="Morris P.F."/>
            <person name="Munro C.A."/>
            <person name="O'Neill K."/>
            <person name="Ospina-Giraldo M."/>
            <person name="Pinzon A."/>
            <person name="Pritchard L."/>
            <person name="Ramsahoye B."/>
            <person name="Ren Q."/>
            <person name="Restrepo S."/>
            <person name="Roy S."/>
            <person name="Sadanandom A."/>
            <person name="Savidor A."/>
            <person name="Schornack S."/>
            <person name="Schwartz D.C."/>
            <person name="Schumann U.D."/>
            <person name="Schwessinger B."/>
            <person name="Seyer L."/>
            <person name="Sharpe T."/>
            <person name="Silvar C."/>
            <person name="Song J."/>
            <person name="Studholme D.J."/>
            <person name="Sykes S."/>
            <person name="Thines M."/>
            <person name="van de Vondervoort P.J."/>
            <person name="Phuntumart V."/>
            <person name="Wawra S."/>
            <person name="Weide R."/>
            <person name="Win J."/>
            <person name="Young C."/>
            <person name="Zhou S."/>
            <person name="Fry W."/>
            <person name="Meyers B.C."/>
            <person name="van West P."/>
            <person name="Ristaino J."/>
            <person name="Govers F."/>
            <person name="Birch P.R."/>
            <person name="Whisson S.C."/>
            <person name="Judelson H.S."/>
            <person name="Nusbaum C."/>
        </authorList>
    </citation>
    <scope>NUCLEOTIDE SEQUENCE [LARGE SCALE GENOMIC DNA]</scope>
    <source>
        <strain evidence="4">T30-4</strain>
    </source>
</reference>
<dbReference type="InParanoid" id="D0NSP5"/>
<gene>
    <name evidence="3" type="ORF">PITG_16026</name>
</gene>
<dbReference type="Pfam" id="PF08450">
    <property type="entry name" value="SGL"/>
    <property type="match status" value="1"/>
</dbReference>
<dbReference type="KEGG" id="pif:PITG_16026"/>
<evidence type="ECO:0000256" key="1">
    <source>
        <dbReference type="ARBA" id="ARBA00008853"/>
    </source>
</evidence>
<dbReference type="Proteomes" id="UP000006643">
    <property type="component" value="Unassembled WGS sequence"/>
</dbReference>
<dbReference type="InterPro" id="IPR011042">
    <property type="entry name" value="6-blade_b-propeller_TolB-like"/>
</dbReference>
<protein>
    <recommendedName>
        <fullName evidence="2">SMP-30/Gluconolactonase/LRE-like region domain-containing protein</fullName>
    </recommendedName>
</protein>
<dbReference type="EMBL" id="DS028158">
    <property type="protein sequence ID" value="EEY64607.1"/>
    <property type="molecule type" value="Genomic_DNA"/>
</dbReference>
<organism evidence="3 4">
    <name type="scientific">Phytophthora infestans (strain T30-4)</name>
    <name type="common">Potato late blight agent</name>
    <dbReference type="NCBI Taxonomy" id="403677"/>
    <lineage>
        <taxon>Eukaryota</taxon>
        <taxon>Sar</taxon>
        <taxon>Stramenopiles</taxon>
        <taxon>Oomycota</taxon>
        <taxon>Peronosporomycetes</taxon>
        <taxon>Peronosporales</taxon>
        <taxon>Peronosporaceae</taxon>
        <taxon>Phytophthora</taxon>
    </lineage>
</organism>
<evidence type="ECO:0000313" key="3">
    <source>
        <dbReference type="EMBL" id="EEY64607.1"/>
    </source>
</evidence>
<evidence type="ECO:0000313" key="4">
    <source>
        <dbReference type="Proteomes" id="UP000006643"/>
    </source>
</evidence>
<dbReference type="GO" id="GO:0005509">
    <property type="term" value="F:calcium ion binding"/>
    <property type="evidence" value="ECO:0007669"/>
    <property type="project" value="TreeGrafter"/>
</dbReference>
<dbReference type="STRING" id="403677.D0NSP5"/>
<keyword evidence="4" id="KW-1185">Reference proteome</keyword>
<dbReference type="PANTHER" id="PTHR10907:SF47">
    <property type="entry name" value="REGUCALCIN"/>
    <property type="match status" value="1"/>
</dbReference>